<organism evidence="1 2">
    <name type="scientific">Malus baccata</name>
    <name type="common">Siberian crab apple</name>
    <name type="synonym">Pyrus baccata</name>
    <dbReference type="NCBI Taxonomy" id="106549"/>
    <lineage>
        <taxon>Eukaryota</taxon>
        <taxon>Viridiplantae</taxon>
        <taxon>Streptophyta</taxon>
        <taxon>Embryophyta</taxon>
        <taxon>Tracheophyta</taxon>
        <taxon>Spermatophyta</taxon>
        <taxon>Magnoliopsida</taxon>
        <taxon>eudicotyledons</taxon>
        <taxon>Gunneridae</taxon>
        <taxon>Pentapetalae</taxon>
        <taxon>rosids</taxon>
        <taxon>fabids</taxon>
        <taxon>Rosales</taxon>
        <taxon>Rosaceae</taxon>
        <taxon>Amygdaloideae</taxon>
        <taxon>Maleae</taxon>
        <taxon>Malus</taxon>
    </lineage>
</organism>
<evidence type="ECO:0000313" key="2">
    <source>
        <dbReference type="Proteomes" id="UP000315295"/>
    </source>
</evidence>
<proteinExistence type="predicted"/>
<accession>A0A540NGL3</accession>
<gene>
    <name evidence="1" type="ORF">C1H46_004710</name>
</gene>
<dbReference type="AlphaFoldDB" id="A0A540NGL3"/>
<dbReference type="EMBL" id="VIEB01000053">
    <property type="protein sequence ID" value="TQE09753.1"/>
    <property type="molecule type" value="Genomic_DNA"/>
</dbReference>
<sequence length="66" mass="6809">MAIGGRSGRVENRVKLLVAIGARVALEPVDVAGGVEHHVERLRWSPNADPGEVLAAALANVGDDVG</sequence>
<keyword evidence="2" id="KW-1185">Reference proteome</keyword>
<reference evidence="1 2" key="1">
    <citation type="journal article" date="2019" name="G3 (Bethesda)">
        <title>Sequencing of a Wild Apple (Malus baccata) Genome Unravels the Differences Between Cultivated and Wild Apple Species Regarding Disease Resistance and Cold Tolerance.</title>
        <authorList>
            <person name="Chen X."/>
        </authorList>
    </citation>
    <scope>NUCLEOTIDE SEQUENCE [LARGE SCALE GENOMIC DNA]</scope>
    <source>
        <strain evidence="2">cv. Shandingzi</strain>
        <tissue evidence="1">Leaves</tissue>
    </source>
</reference>
<name>A0A540NGL3_MALBA</name>
<protein>
    <submittedName>
        <fullName evidence="1">Uncharacterized protein</fullName>
    </submittedName>
</protein>
<evidence type="ECO:0000313" key="1">
    <source>
        <dbReference type="EMBL" id="TQE09753.1"/>
    </source>
</evidence>
<dbReference type="Proteomes" id="UP000315295">
    <property type="component" value="Unassembled WGS sequence"/>
</dbReference>
<comment type="caution">
    <text evidence="1">The sequence shown here is derived from an EMBL/GenBank/DDBJ whole genome shotgun (WGS) entry which is preliminary data.</text>
</comment>